<proteinExistence type="predicted"/>
<feature type="chain" id="PRO_5014879588" evidence="1">
    <location>
        <begin position="28"/>
        <end position="293"/>
    </location>
</feature>
<dbReference type="STRING" id="863227.GCA_000373005_00621"/>
<keyword evidence="3" id="KW-1185">Reference proteome</keyword>
<keyword evidence="2" id="KW-0449">Lipoprotein</keyword>
<dbReference type="Gene3D" id="2.50.20.10">
    <property type="entry name" value="Lipoprotein localisation LolA/LolB/LppX"/>
    <property type="match status" value="1"/>
</dbReference>
<gene>
    <name evidence="2" type="ORF">C0Z20_17015</name>
</gene>
<dbReference type="OrthoDB" id="128937at2"/>
<sequence>MTRLLWLEIGLVGCVAATTLSATTATAAAAASTTAAAKVAKAVKPAAADRSGQAISLPSLGAEQIVERSIAASGGLQAWRATNTMVMSGQIEVGGKHNVTLPFTMTMKRPKKSRFEVRFDGQTAFQVYDGAEGWKVRPFLGRDEVDPYTPAEVKQAAEASELDGLLVDHAQKGTKIALAGTEKVEGHGAYKLKLTLKDGTQRMMWVDATSFLQLKVEGDARKLDGRMHPVFVFLRDYRNEGGLKVPHVIETAVQGVKQTHKMTIEHVAVNAAVDDALFAKPTLAMAKAAAQTH</sequence>
<feature type="signal peptide" evidence="1">
    <location>
        <begin position="1"/>
        <end position="27"/>
    </location>
</feature>
<evidence type="ECO:0000313" key="2">
    <source>
        <dbReference type="EMBL" id="PMS35723.1"/>
    </source>
</evidence>
<dbReference type="AlphaFoldDB" id="A0A2N7X1U3"/>
<evidence type="ECO:0000256" key="1">
    <source>
        <dbReference type="SAM" id="SignalP"/>
    </source>
</evidence>
<dbReference type="RefSeq" id="WP_026229381.1">
    <property type="nucleotide sequence ID" value="NZ_KB890164.1"/>
</dbReference>
<comment type="caution">
    <text evidence="2">The sequence shown here is derived from an EMBL/GenBank/DDBJ whole genome shotgun (WGS) entry which is preliminary data.</text>
</comment>
<evidence type="ECO:0000313" key="3">
    <source>
        <dbReference type="Proteomes" id="UP000235777"/>
    </source>
</evidence>
<dbReference type="EMBL" id="PNYC01000010">
    <property type="protein sequence ID" value="PMS35723.1"/>
    <property type="molecule type" value="Genomic_DNA"/>
</dbReference>
<keyword evidence="1" id="KW-0732">Signal</keyword>
<organism evidence="2 3">
    <name type="scientific">Trinickia symbiotica</name>
    <dbReference type="NCBI Taxonomy" id="863227"/>
    <lineage>
        <taxon>Bacteria</taxon>
        <taxon>Pseudomonadati</taxon>
        <taxon>Pseudomonadota</taxon>
        <taxon>Betaproteobacteria</taxon>
        <taxon>Burkholderiales</taxon>
        <taxon>Burkholderiaceae</taxon>
        <taxon>Trinickia</taxon>
    </lineage>
</organism>
<dbReference type="Proteomes" id="UP000235777">
    <property type="component" value="Unassembled WGS sequence"/>
</dbReference>
<accession>A0A2N7X1U3</accession>
<protein>
    <submittedName>
        <fullName evidence="2">Outer membrane lipoprotein-sorting protein</fullName>
    </submittedName>
</protein>
<name>A0A2N7X1U3_9BURK</name>
<reference evidence="2 3" key="1">
    <citation type="submission" date="2018-01" db="EMBL/GenBank/DDBJ databases">
        <title>Whole genome analyses suggest that Burkholderia sensu lato contains two further novel genera in the rhizoxinica-symbiotica group Mycetohabitans gen. nov., and Trinickia gen. nov.: implications for the evolution of diazotrophy and nodulation in the Burkholderiaceae.</title>
        <authorList>
            <person name="Estrada-de los Santos P."/>
            <person name="Palmer M."/>
            <person name="Chavez-Ramirez B."/>
            <person name="Beukes C."/>
            <person name="Steenkamp E.T."/>
            <person name="Hirsch A.M."/>
            <person name="Manyaka P."/>
            <person name="Maluk M."/>
            <person name="Lafos M."/>
            <person name="Crook M."/>
            <person name="Gross E."/>
            <person name="Simon M.F."/>
            <person name="Bueno dos Reis Junior F."/>
            <person name="Poole P.S."/>
            <person name="Venter S.N."/>
            <person name="James E.K."/>
        </authorList>
    </citation>
    <scope>NUCLEOTIDE SEQUENCE [LARGE SCALE GENOMIC DNA]</scope>
    <source>
        <strain evidence="2 3">JPY 581</strain>
    </source>
</reference>